<reference evidence="3" key="1">
    <citation type="submission" date="2023-01" db="EMBL/GenBank/DDBJ databases">
        <title>Genome assembly of the deep-sea coral Lophelia pertusa.</title>
        <authorList>
            <person name="Herrera S."/>
            <person name="Cordes E."/>
        </authorList>
    </citation>
    <scope>NUCLEOTIDE SEQUENCE</scope>
    <source>
        <strain evidence="3">USNM1676648</strain>
        <tissue evidence="3">Polyp</tissue>
    </source>
</reference>
<organism evidence="3 4">
    <name type="scientific">Desmophyllum pertusum</name>
    <dbReference type="NCBI Taxonomy" id="174260"/>
    <lineage>
        <taxon>Eukaryota</taxon>
        <taxon>Metazoa</taxon>
        <taxon>Cnidaria</taxon>
        <taxon>Anthozoa</taxon>
        <taxon>Hexacorallia</taxon>
        <taxon>Scleractinia</taxon>
        <taxon>Caryophylliina</taxon>
        <taxon>Caryophylliidae</taxon>
        <taxon>Desmophyllum</taxon>
    </lineage>
</organism>
<feature type="domain" description="HTH myb-type" evidence="2">
    <location>
        <begin position="1"/>
        <end position="22"/>
    </location>
</feature>
<dbReference type="InterPro" id="IPR017930">
    <property type="entry name" value="Myb_dom"/>
</dbReference>
<accession>A0A9W9ZMD7</accession>
<keyword evidence="4" id="KW-1185">Reference proteome</keyword>
<evidence type="ECO:0000313" key="3">
    <source>
        <dbReference type="EMBL" id="KAJ7383528.1"/>
    </source>
</evidence>
<evidence type="ECO:0000313" key="4">
    <source>
        <dbReference type="Proteomes" id="UP001163046"/>
    </source>
</evidence>
<dbReference type="OrthoDB" id="2143914at2759"/>
<feature type="compositionally biased region" description="Polar residues" evidence="1">
    <location>
        <begin position="110"/>
        <end position="128"/>
    </location>
</feature>
<sequence length="157" mass="18195">MCRRRTDNSIKNHWNSTMRRKVESAGYDHYRKNRYHVSDKRYGKGNLLPGKKEKKKERRNKTLCSIVVCILRQMMNCQQWLRQFGKIVPCRAPDIDLVQNLTNIKPKPVSQETLQSTTGKGKSNAKPLTNQGFMSPFRTFILSESDSLFDSDPSAWG</sequence>
<comment type="caution">
    <text evidence="3">The sequence shown here is derived from an EMBL/GenBank/DDBJ whole genome shotgun (WGS) entry which is preliminary data.</text>
</comment>
<proteinExistence type="predicted"/>
<protein>
    <submittedName>
        <fullName evidence="3">Myb- protein A</fullName>
    </submittedName>
</protein>
<feature type="region of interest" description="Disordered" evidence="1">
    <location>
        <begin position="108"/>
        <end position="128"/>
    </location>
</feature>
<dbReference type="PROSITE" id="PS51294">
    <property type="entry name" value="HTH_MYB"/>
    <property type="match status" value="1"/>
</dbReference>
<name>A0A9W9ZMD7_9CNID</name>
<gene>
    <name evidence="3" type="primary">MYBL1</name>
    <name evidence="3" type="ORF">OS493_027191</name>
</gene>
<evidence type="ECO:0000256" key="1">
    <source>
        <dbReference type="SAM" id="MobiDB-lite"/>
    </source>
</evidence>
<dbReference type="EMBL" id="MU825897">
    <property type="protein sequence ID" value="KAJ7383528.1"/>
    <property type="molecule type" value="Genomic_DNA"/>
</dbReference>
<dbReference type="AlphaFoldDB" id="A0A9W9ZMD7"/>
<dbReference type="Proteomes" id="UP001163046">
    <property type="component" value="Unassembled WGS sequence"/>
</dbReference>
<evidence type="ECO:0000259" key="2">
    <source>
        <dbReference type="PROSITE" id="PS51294"/>
    </source>
</evidence>